<evidence type="ECO:0000313" key="2">
    <source>
        <dbReference type="EMBL" id="SER26365.1"/>
    </source>
</evidence>
<dbReference type="SUPFAM" id="SSF54427">
    <property type="entry name" value="NTF2-like"/>
    <property type="match status" value="1"/>
</dbReference>
<feature type="domain" description="SnoaL-like" evidence="1">
    <location>
        <begin position="17"/>
        <end position="120"/>
    </location>
</feature>
<dbReference type="InterPro" id="IPR037401">
    <property type="entry name" value="SnoaL-like"/>
</dbReference>
<gene>
    <name evidence="2" type="ORF">SAMN04487818_102299</name>
</gene>
<evidence type="ECO:0000313" key="3">
    <source>
        <dbReference type="Proteomes" id="UP000199051"/>
    </source>
</evidence>
<accession>A0A1H9MSG2</accession>
<name>A0A1H9MSG2_9PSEU</name>
<dbReference type="Pfam" id="PF12680">
    <property type="entry name" value="SnoaL_2"/>
    <property type="match status" value="1"/>
</dbReference>
<proteinExistence type="predicted"/>
<dbReference type="Gene3D" id="3.10.450.50">
    <property type="match status" value="1"/>
</dbReference>
<keyword evidence="3" id="KW-1185">Reference proteome</keyword>
<dbReference type="InterPro" id="IPR032710">
    <property type="entry name" value="NTF2-like_dom_sf"/>
</dbReference>
<sequence length="128" mass="14194">MSALTQGVRVSDLSSVVDAYLAVWNRTDATARREMVEGVWSEEGRYVDPLVDVRGWAGVDRVVAQAQARFTGMRFVRGEVFEEHHNVARFSWELIPAAGAEAIVVGFDVAVVDDDGRLAAVYGFLDRY</sequence>
<reference evidence="3" key="1">
    <citation type="submission" date="2016-10" db="EMBL/GenBank/DDBJ databases">
        <authorList>
            <person name="Varghese N."/>
            <person name="Submissions S."/>
        </authorList>
    </citation>
    <scope>NUCLEOTIDE SEQUENCE [LARGE SCALE GENOMIC DNA]</scope>
    <source>
        <strain evidence="3">DSM 44260</strain>
    </source>
</reference>
<evidence type="ECO:0000259" key="1">
    <source>
        <dbReference type="Pfam" id="PF12680"/>
    </source>
</evidence>
<dbReference type="STRING" id="155974.SAMN04487818_102299"/>
<organism evidence="2 3">
    <name type="scientific">Actinokineospora terrae</name>
    <dbReference type="NCBI Taxonomy" id="155974"/>
    <lineage>
        <taxon>Bacteria</taxon>
        <taxon>Bacillati</taxon>
        <taxon>Actinomycetota</taxon>
        <taxon>Actinomycetes</taxon>
        <taxon>Pseudonocardiales</taxon>
        <taxon>Pseudonocardiaceae</taxon>
        <taxon>Actinokineospora</taxon>
    </lineage>
</organism>
<protein>
    <submittedName>
        <fullName evidence="2">SnoaL-like domain-containing protein</fullName>
    </submittedName>
</protein>
<dbReference type="EMBL" id="FOGI01000002">
    <property type="protein sequence ID" value="SER26365.1"/>
    <property type="molecule type" value="Genomic_DNA"/>
</dbReference>
<dbReference type="Proteomes" id="UP000199051">
    <property type="component" value="Unassembled WGS sequence"/>
</dbReference>
<dbReference type="AlphaFoldDB" id="A0A1H9MSG2"/>